<dbReference type="InterPro" id="IPR018584">
    <property type="entry name" value="GT87"/>
</dbReference>
<gene>
    <name evidence="9" type="primary">pimE</name>
    <name evidence="9" type="ORF">GCM10012275_44670</name>
</gene>
<feature type="transmembrane region" description="Helical" evidence="8">
    <location>
        <begin position="12"/>
        <end position="32"/>
    </location>
</feature>
<dbReference type="NCBIfam" id="NF009915">
    <property type="entry name" value="PRK13375.1"/>
    <property type="match status" value="1"/>
</dbReference>
<keyword evidence="9" id="KW-0328">Glycosyltransferase</keyword>
<protein>
    <submittedName>
        <fullName evidence="9">Polyprenol-phosphate-mannose-dependent alpha-(1-2)-phosphatidylinositol pentamannoside mannosyltransferase</fullName>
    </submittedName>
</protein>
<keyword evidence="10" id="KW-1185">Reference proteome</keyword>
<dbReference type="AlphaFoldDB" id="A0A8J3FW60"/>
<proteinExistence type="inferred from homology"/>
<dbReference type="GO" id="GO:0005886">
    <property type="term" value="C:plasma membrane"/>
    <property type="evidence" value="ECO:0007669"/>
    <property type="project" value="UniProtKB-SubCell"/>
</dbReference>
<evidence type="ECO:0000313" key="10">
    <source>
        <dbReference type="Proteomes" id="UP000637578"/>
    </source>
</evidence>
<evidence type="ECO:0000256" key="8">
    <source>
        <dbReference type="SAM" id="Phobius"/>
    </source>
</evidence>
<reference evidence="9" key="2">
    <citation type="submission" date="2020-09" db="EMBL/GenBank/DDBJ databases">
        <authorList>
            <person name="Sun Q."/>
            <person name="Zhou Y."/>
        </authorList>
    </citation>
    <scope>NUCLEOTIDE SEQUENCE</scope>
    <source>
        <strain evidence="9">CGMCC 4.5737</strain>
    </source>
</reference>
<evidence type="ECO:0000256" key="1">
    <source>
        <dbReference type="ARBA" id="ARBA00004651"/>
    </source>
</evidence>
<feature type="transmembrane region" description="Helical" evidence="8">
    <location>
        <begin position="340"/>
        <end position="358"/>
    </location>
</feature>
<evidence type="ECO:0000256" key="7">
    <source>
        <dbReference type="ARBA" id="ARBA00024033"/>
    </source>
</evidence>
<dbReference type="Pfam" id="PF09594">
    <property type="entry name" value="GT87"/>
    <property type="match status" value="1"/>
</dbReference>
<name>A0A8J3FW60_9PSEU</name>
<reference evidence="9" key="1">
    <citation type="journal article" date="2014" name="Int. J. Syst. Evol. Microbiol.">
        <title>Complete genome sequence of Corynebacterium casei LMG S-19264T (=DSM 44701T), isolated from a smear-ripened cheese.</title>
        <authorList>
            <consortium name="US DOE Joint Genome Institute (JGI-PGF)"/>
            <person name="Walter F."/>
            <person name="Albersmeier A."/>
            <person name="Kalinowski J."/>
            <person name="Ruckert C."/>
        </authorList>
    </citation>
    <scope>NUCLEOTIDE SEQUENCE</scope>
    <source>
        <strain evidence="9">CGMCC 4.5737</strain>
    </source>
</reference>
<feature type="transmembrane region" description="Helical" evidence="8">
    <location>
        <begin position="204"/>
        <end position="222"/>
    </location>
</feature>
<evidence type="ECO:0000313" key="9">
    <source>
        <dbReference type="EMBL" id="GGM69286.1"/>
    </source>
</evidence>
<evidence type="ECO:0000256" key="5">
    <source>
        <dbReference type="ARBA" id="ARBA00022989"/>
    </source>
</evidence>
<keyword evidence="3" id="KW-0808">Transferase</keyword>
<keyword evidence="6 8" id="KW-0472">Membrane</keyword>
<keyword evidence="4 8" id="KW-0812">Transmembrane</keyword>
<sequence>MGISLRTVERRVLPVAPWLLVASLTGALLLLLQDGQRNMLDLRVYHDAPPWLLTGRLYDFTYSEFTPDFPLPFTYPPFAAIALLPLSALPWTLARVLWYVGLLACLWYLVRGSLRLVAGDRWDSDPGGWERRAMVLAAVVLWAEPIRFNFYFGQINLPLAALLLAGLTRLRQPFAGGSVGLAAGVKLTPAISGLYFLAFRQWKAVAWSIAAFATTVGLGWLASPDQSRRFWLELLGDADRVGPIASATNQSLRGALSRTLGHDVGFGTTWLLAVVAVAVLAGFALRAAARERDPLAVLTVVQILGLLISPISWSHHWVWVVPAVVWLVFGPARRHPLARAAVAAWVLAVGTFVITFLLDQQPTIWTIPRPWYLSALGWAYPLCSLLTLGAVAALAPLRALRPRSRPGDAAPGRDLTTATA</sequence>
<evidence type="ECO:0000256" key="3">
    <source>
        <dbReference type="ARBA" id="ARBA00022679"/>
    </source>
</evidence>
<comment type="caution">
    <text evidence="9">The sequence shown here is derived from an EMBL/GenBank/DDBJ whole genome shotgun (WGS) entry which is preliminary data.</text>
</comment>
<evidence type="ECO:0000256" key="6">
    <source>
        <dbReference type="ARBA" id="ARBA00023136"/>
    </source>
</evidence>
<dbReference type="Proteomes" id="UP000637578">
    <property type="component" value="Unassembled WGS sequence"/>
</dbReference>
<comment type="subcellular location">
    <subcellularLocation>
        <location evidence="1">Cell membrane</location>
        <topology evidence="1">Multi-pass membrane protein</topology>
    </subcellularLocation>
</comment>
<dbReference type="GO" id="GO:0016758">
    <property type="term" value="F:hexosyltransferase activity"/>
    <property type="evidence" value="ECO:0007669"/>
    <property type="project" value="InterPro"/>
</dbReference>
<comment type="similarity">
    <text evidence="7">Belongs to the glycosyltransferase 87 family.</text>
</comment>
<dbReference type="RefSeq" id="WP_229686617.1">
    <property type="nucleotide sequence ID" value="NZ_BMMK01000023.1"/>
</dbReference>
<keyword evidence="2" id="KW-1003">Cell membrane</keyword>
<organism evidence="9 10">
    <name type="scientific">Longimycelium tulufanense</name>
    <dbReference type="NCBI Taxonomy" id="907463"/>
    <lineage>
        <taxon>Bacteria</taxon>
        <taxon>Bacillati</taxon>
        <taxon>Actinomycetota</taxon>
        <taxon>Actinomycetes</taxon>
        <taxon>Pseudonocardiales</taxon>
        <taxon>Pseudonocardiaceae</taxon>
        <taxon>Longimycelium</taxon>
    </lineage>
</organism>
<feature type="transmembrane region" description="Helical" evidence="8">
    <location>
        <begin position="174"/>
        <end position="197"/>
    </location>
</feature>
<accession>A0A8J3FW60</accession>
<feature type="transmembrane region" description="Helical" evidence="8">
    <location>
        <begin position="96"/>
        <end position="114"/>
    </location>
</feature>
<keyword evidence="5 8" id="KW-1133">Transmembrane helix</keyword>
<evidence type="ECO:0000256" key="4">
    <source>
        <dbReference type="ARBA" id="ARBA00022692"/>
    </source>
</evidence>
<evidence type="ECO:0000256" key="2">
    <source>
        <dbReference type="ARBA" id="ARBA00022475"/>
    </source>
</evidence>
<feature type="transmembrane region" description="Helical" evidence="8">
    <location>
        <begin position="270"/>
        <end position="288"/>
    </location>
</feature>
<dbReference type="EMBL" id="BMMK01000023">
    <property type="protein sequence ID" value="GGM69286.1"/>
    <property type="molecule type" value="Genomic_DNA"/>
</dbReference>
<feature type="transmembrane region" description="Helical" evidence="8">
    <location>
        <begin position="378"/>
        <end position="397"/>
    </location>
</feature>
<feature type="transmembrane region" description="Helical" evidence="8">
    <location>
        <begin position="295"/>
        <end position="311"/>
    </location>
</feature>